<dbReference type="AlphaFoldDB" id="A0A8H7CXY1"/>
<dbReference type="EMBL" id="JACAZH010000011">
    <property type="protein sequence ID" value="KAF7354669.1"/>
    <property type="molecule type" value="Genomic_DNA"/>
</dbReference>
<protein>
    <submittedName>
        <fullName evidence="1">Uncharacterized protein</fullName>
    </submittedName>
</protein>
<proteinExistence type="predicted"/>
<reference evidence="1" key="1">
    <citation type="submission" date="2020-05" db="EMBL/GenBank/DDBJ databases">
        <title>Mycena genomes resolve the evolution of fungal bioluminescence.</title>
        <authorList>
            <person name="Tsai I.J."/>
        </authorList>
    </citation>
    <scope>NUCLEOTIDE SEQUENCE</scope>
    <source>
        <strain evidence="1">160909Yilan</strain>
    </source>
</reference>
<sequence>MDAVMVPPCEFRINRRQTVDPEISTKQNDVERLPTKVHPKSSKKVKKLERGEGLFAGTLRARLISAGIGMEPYPVGVEADVRDVSVRRNFMRDHYGGNQFSAFPAIAEEWYMKTGHRYFMYPNLA</sequence>
<comment type="caution">
    <text evidence="1">The sequence shown here is derived from an EMBL/GenBank/DDBJ whole genome shotgun (WGS) entry which is preliminary data.</text>
</comment>
<name>A0A8H7CXY1_9AGAR</name>
<accession>A0A8H7CXY1</accession>
<keyword evidence="2" id="KW-1185">Reference proteome</keyword>
<dbReference type="OrthoDB" id="3176940at2759"/>
<evidence type="ECO:0000313" key="1">
    <source>
        <dbReference type="EMBL" id="KAF7354669.1"/>
    </source>
</evidence>
<evidence type="ECO:0000313" key="2">
    <source>
        <dbReference type="Proteomes" id="UP000623467"/>
    </source>
</evidence>
<organism evidence="1 2">
    <name type="scientific">Mycena sanguinolenta</name>
    <dbReference type="NCBI Taxonomy" id="230812"/>
    <lineage>
        <taxon>Eukaryota</taxon>
        <taxon>Fungi</taxon>
        <taxon>Dikarya</taxon>
        <taxon>Basidiomycota</taxon>
        <taxon>Agaricomycotina</taxon>
        <taxon>Agaricomycetes</taxon>
        <taxon>Agaricomycetidae</taxon>
        <taxon>Agaricales</taxon>
        <taxon>Marasmiineae</taxon>
        <taxon>Mycenaceae</taxon>
        <taxon>Mycena</taxon>
    </lineage>
</organism>
<dbReference type="Proteomes" id="UP000623467">
    <property type="component" value="Unassembled WGS sequence"/>
</dbReference>
<gene>
    <name evidence="1" type="ORF">MSAN_01380600</name>
</gene>